<proteinExistence type="predicted"/>
<dbReference type="PROSITE" id="PS51118">
    <property type="entry name" value="HTH_HXLR"/>
    <property type="match status" value="2"/>
</dbReference>
<evidence type="ECO:0000313" key="5">
    <source>
        <dbReference type="EMBL" id="GES26979.1"/>
    </source>
</evidence>
<accession>A0A5M3Y3P3</accession>
<sequence length="320" mass="35692">MLVHPPDRPTALPAAGANAIGFTLGLIGDEWNLLILRYAMLGVRRYGGWREALPISHAVLTRRLSNLTDMGVFEKAEYGSRRLEYRLTKRGRDLWPVLLSVWAWEAAWVPDHVESLPVMVHRRCGEPFLPVLTCAACAKPVRPRDVHGGFGPSGTWERSVPAATTRRRSTVAGAGMFPQTMTLIGNRWSAAILGASFQGLHRFRDFEQCLGAPPTIVAERLRVFCELGVFEQSPSAERADWLSYHLTEKGRAFFPVVITAIAWGQRWYRAPEGPAMVYTHPACGQDFHPRLRCDGCLVPLRGHEVAVERPPARSRRPSGP</sequence>
<dbReference type="SUPFAM" id="SSF46785">
    <property type="entry name" value="Winged helix' DNA-binding domain"/>
    <property type="match status" value="2"/>
</dbReference>
<dbReference type="PANTHER" id="PTHR33204">
    <property type="entry name" value="TRANSCRIPTIONAL REGULATOR, MARR FAMILY"/>
    <property type="match status" value="1"/>
</dbReference>
<reference evidence="5 6" key="1">
    <citation type="submission" date="2019-10" db="EMBL/GenBank/DDBJ databases">
        <title>Whole genome shotgun sequence of Acrocarpospora pleiomorpha NBRC 16267.</title>
        <authorList>
            <person name="Ichikawa N."/>
            <person name="Kimura A."/>
            <person name="Kitahashi Y."/>
            <person name="Komaki H."/>
            <person name="Oguchi A."/>
        </authorList>
    </citation>
    <scope>NUCLEOTIDE SEQUENCE [LARGE SCALE GENOMIC DNA]</scope>
    <source>
        <strain evidence="5 6">NBRC 16267</strain>
    </source>
</reference>
<dbReference type="EMBL" id="BLAF01000104">
    <property type="protein sequence ID" value="GES26979.1"/>
    <property type="molecule type" value="Genomic_DNA"/>
</dbReference>
<feature type="domain" description="HTH hxlR-type" evidence="4">
    <location>
        <begin position="12"/>
        <end position="113"/>
    </location>
</feature>
<dbReference type="InterPro" id="IPR036390">
    <property type="entry name" value="WH_DNA-bd_sf"/>
</dbReference>
<feature type="domain" description="HTH hxlR-type" evidence="4">
    <location>
        <begin position="174"/>
        <end position="272"/>
    </location>
</feature>
<evidence type="ECO:0000256" key="1">
    <source>
        <dbReference type="ARBA" id="ARBA00023015"/>
    </source>
</evidence>
<dbReference type="Gene3D" id="1.10.10.10">
    <property type="entry name" value="Winged helix-like DNA-binding domain superfamily/Winged helix DNA-binding domain"/>
    <property type="match status" value="2"/>
</dbReference>
<gene>
    <name evidence="5" type="ORF">Aple_098780</name>
</gene>
<dbReference type="Proteomes" id="UP000377595">
    <property type="component" value="Unassembled WGS sequence"/>
</dbReference>
<protein>
    <submittedName>
        <fullName evidence="5">HxlR family transcriptional regulator</fullName>
    </submittedName>
</protein>
<dbReference type="PANTHER" id="PTHR33204:SF18">
    <property type="entry name" value="TRANSCRIPTIONAL REGULATORY PROTEIN"/>
    <property type="match status" value="1"/>
</dbReference>
<dbReference type="InterPro" id="IPR036388">
    <property type="entry name" value="WH-like_DNA-bd_sf"/>
</dbReference>
<dbReference type="Pfam" id="PF01638">
    <property type="entry name" value="HxlR"/>
    <property type="match status" value="2"/>
</dbReference>
<dbReference type="RefSeq" id="WP_155351659.1">
    <property type="nucleotide sequence ID" value="NZ_BAAAHM010000050.1"/>
</dbReference>
<organism evidence="5 6">
    <name type="scientific">Acrocarpospora pleiomorpha</name>
    <dbReference type="NCBI Taxonomy" id="90975"/>
    <lineage>
        <taxon>Bacteria</taxon>
        <taxon>Bacillati</taxon>
        <taxon>Actinomycetota</taxon>
        <taxon>Actinomycetes</taxon>
        <taxon>Streptosporangiales</taxon>
        <taxon>Streptosporangiaceae</taxon>
        <taxon>Acrocarpospora</taxon>
    </lineage>
</organism>
<name>A0A5M3Y3P3_9ACTN</name>
<keyword evidence="1" id="KW-0805">Transcription regulation</keyword>
<evidence type="ECO:0000313" key="6">
    <source>
        <dbReference type="Proteomes" id="UP000377595"/>
    </source>
</evidence>
<keyword evidence="6" id="KW-1185">Reference proteome</keyword>
<evidence type="ECO:0000256" key="3">
    <source>
        <dbReference type="ARBA" id="ARBA00023163"/>
    </source>
</evidence>
<keyword evidence="3" id="KW-0804">Transcription</keyword>
<dbReference type="OrthoDB" id="5183359at2"/>
<dbReference type="AlphaFoldDB" id="A0A5M3Y3P3"/>
<evidence type="ECO:0000259" key="4">
    <source>
        <dbReference type="PROSITE" id="PS51118"/>
    </source>
</evidence>
<comment type="caution">
    <text evidence="5">The sequence shown here is derived from an EMBL/GenBank/DDBJ whole genome shotgun (WGS) entry which is preliminary data.</text>
</comment>
<keyword evidence="2" id="KW-0238">DNA-binding</keyword>
<dbReference type="GO" id="GO:0003677">
    <property type="term" value="F:DNA binding"/>
    <property type="evidence" value="ECO:0007669"/>
    <property type="project" value="UniProtKB-KW"/>
</dbReference>
<evidence type="ECO:0000256" key="2">
    <source>
        <dbReference type="ARBA" id="ARBA00023125"/>
    </source>
</evidence>
<dbReference type="InterPro" id="IPR002577">
    <property type="entry name" value="HTH_HxlR"/>
</dbReference>